<accession>A0A3P1BE45</accession>
<evidence type="ECO:0000313" key="1">
    <source>
        <dbReference type="EMBL" id="RRA99231.1"/>
    </source>
</evidence>
<name>A0A3P1BE45_9BACT</name>
<evidence type="ECO:0000313" key="2">
    <source>
        <dbReference type="Proteomes" id="UP000271925"/>
    </source>
</evidence>
<sequence length="115" mass="12846">MASSCSPPPDRIGKLDLVKWRGDRGGCQGIRTAQIDDFKSVRQELKGQSANEVAKILGRPDSEQLDDRNQKFYIYFLEPGAHCQDPKVKTESRSVALRISAIGLVTEITFQRGRP</sequence>
<comment type="caution">
    <text evidence="1">The sequence shown here is derived from an EMBL/GenBank/DDBJ whole genome shotgun (WGS) entry which is preliminary data.</text>
</comment>
<dbReference type="OrthoDB" id="981332at2"/>
<reference evidence="1 2" key="1">
    <citation type="submission" date="2018-11" db="EMBL/GenBank/DDBJ databases">
        <authorList>
            <person name="Zhou Z."/>
            <person name="Wang G."/>
        </authorList>
    </citation>
    <scope>NUCLEOTIDE SEQUENCE [LARGE SCALE GENOMIC DNA]</scope>
    <source>
        <strain evidence="1 2">KCTC52004</strain>
    </source>
</reference>
<protein>
    <recommendedName>
        <fullName evidence="3">Outer membrane protein assembly factor BamE</fullName>
    </recommendedName>
</protein>
<organism evidence="1 2">
    <name type="scientific">Larkinella rosea</name>
    <dbReference type="NCBI Taxonomy" id="2025312"/>
    <lineage>
        <taxon>Bacteria</taxon>
        <taxon>Pseudomonadati</taxon>
        <taxon>Bacteroidota</taxon>
        <taxon>Cytophagia</taxon>
        <taxon>Cytophagales</taxon>
        <taxon>Spirosomataceae</taxon>
        <taxon>Larkinella</taxon>
    </lineage>
</organism>
<dbReference type="AlphaFoldDB" id="A0A3P1BE45"/>
<keyword evidence="2" id="KW-1185">Reference proteome</keyword>
<dbReference type="EMBL" id="RQJO01000015">
    <property type="protein sequence ID" value="RRA99231.1"/>
    <property type="molecule type" value="Genomic_DNA"/>
</dbReference>
<dbReference type="Proteomes" id="UP000271925">
    <property type="component" value="Unassembled WGS sequence"/>
</dbReference>
<proteinExistence type="predicted"/>
<evidence type="ECO:0008006" key="3">
    <source>
        <dbReference type="Google" id="ProtNLM"/>
    </source>
</evidence>
<gene>
    <name evidence="1" type="ORF">EHT25_27305</name>
</gene>